<gene>
    <name evidence="1" type="ORF">FJD37_15825</name>
</gene>
<evidence type="ECO:0000313" key="1">
    <source>
        <dbReference type="EMBL" id="TWR88081.1"/>
    </source>
</evidence>
<name>A0A5C5PV88_9PSED</name>
<protein>
    <submittedName>
        <fullName evidence="1">Uncharacterized protein</fullName>
    </submittedName>
</protein>
<accession>A0A5C5PV88</accession>
<sequence length="127" mass="14408">MNTISLYLNCLTKLYKLPSYSPALIEEFLKIVDSDGIIELTKWRKENIAQSIGINVYTINNALQVYKSKKIVSWEAVSVFSLNKDLFGTVFNNLYDEGFPELEIIFSRIISCNSSVDKVVFRKVGAA</sequence>
<dbReference type="AlphaFoldDB" id="A0A5C5PV88"/>
<dbReference type="RefSeq" id="WP_146426641.1">
    <property type="nucleotide sequence ID" value="NZ_VFIP01000031.1"/>
</dbReference>
<proteinExistence type="predicted"/>
<reference evidence="1 2" key="1">
    <citation type="submission" date="2019-06" db="EMBL/GenBank/DDBJ databases">
        <title>Pseudomonas bimorpha sp. nov. isolated from bovine raw milk and skim milk concentrate.</title>
        <authorList>
            <person name="Hofmann K."/>
            <person name="Huptas C."/>
            <person name="Doll E."/>
            <person name="Scherer S."/>
            <person name="Wenning M."/>
        </authorList>
    </citation>
    <scope>NUCLEOTIDE SEQUENCE [LARGE SCALE GENOMIC DNA]</scope>
    <source>
        <strain evidence="1 2">DSM 108990</strain>
    </source>
</reference>
<dbReference type="EMBL" id="VFIP01000031">
    <property type="protein sequence ID" value="TWR88081.1"/>
    <property type="molecule type" value="Genomic_DNA"/>
</dbReference>
<dbReference type="OrthoDB" id="9943245at2"/>
<comment type="caution">
    <text evidence="1">The sequence shown here is derived from an EMBL/GenBank/DDBJ whole genome shotgun (WGS) entry which is preliminary data.</text>
</comment>
<organism evidence="1 2">
    <name type="scientific">Pseudomonas saxonica</name>
    <dbReference type="NCBI Taxonomy" id="2600598"/>
    <lineage>
        <taxon>Bacteria</taxon>
        <taxon>Pseudomonadati</taxon>
        <taxon>Pseudomonadota</taxon>
        <taxon>Gammaproteobacteria</taxon>
        <taxon>Pseudomonadales</taxon>
        <taxon>Pseudomonadaceae</taxon>
        <taxon>Pseudomonas</taxon>
    </lineage>
</organism>
<dbReference type="Proteomes" id="UP000317901">
    <property type="component" value="Unassembled WGS sequence"/>
</dbReference>
<evidence type="ECO:0000313" key="2">
    <source>
        <dbReference type="Proteomes" id="UP000317901"/>
    </source>
</evidence>